<reference evidence="2" key="2">
    <citation type="submission" date="2020-02" db="EMBL/GenBank/DDBJ databases">
        <title>Identification and distribution of gene clusters putatively required for synthesis of sphingolipid metabolism inhibitors in phylogenetically diverse species of the filamentous fungus Fusarium.</title>
        <authorList>
            <person name="Kim H.-S."/>
            <person name="Busman M."/>
            <person name="Brown D.W."/>
            <person name="Divon H."/>
            <person name="Uhlig S."/>
            <person name="Proctor R.H."/>
        </authorList>
    </citation>
    <scope>NUCLEOTIDE SEQUENCE</scope>
    <source>
        <strain evidence="2">NRRL 25174</strain>
    </source>
</reference>
<accession>A0A9P5A7D1</accession>
<reference evidence="2" key="1">
    <citation type="journal article" date="2017" name="Mycologia">
        <title>Fusarium algeriense, sp. nov., a novel toxigenic crown rot pathogen of durum wheat from Algeria is nested in the Fusarium burgessii species complex.</title>
        <authorList>
            <person name="Laraba I."/>
            <person name="Keddad A."/>
            <person name="Boureghda H."/>
            <person name="Abdallah N."/>
            <person name="Vaughan M.M."/>
            <person name="Proctor R.H."/>
            <person name="Busman M."/>
            <person name="O'Donnell K."/>
        </authorList>
    </citation>
    <scope>NUCLEOTIDE SEQUENCE</scope>
    <source>
        <strain evidence="2">NRRL 25174</strain>
    </source>
</reference>
<dbReference type="OrthoDB" id="5089423at2759"/>
<keyword evidence="1" id="KW-0175">Coiled coil</keyword>
<dbReference type="AlphaFoldDB" id="A0A9P5A7D1"/>
<organism evidence="2 3">
    <name type="scientific">Fusarium beomiforme</name>
    <dbReference type="NCBI Taxonomy" id="44412"/>
    <lineage>
        <taxon>Eukaryota</taxon>
        <taxon>Fungi</taxon>
        <taxon>Dikarya</taxon>
        <taxon>Ascomycota</taxon>
        <taxon>Pezizomycotina</taxon>
        <taxon>Sordariomycetes</taxon>
        <taxon>Hypocreomycetidae</taxon>
        <taxon>Hypocreales</taxon>
        <taxon>Nectriaceae</taxon>
        <taxon>Fusarium</taxon>
        <taxon>Fusarium burgessii species complex</taxon>
    </lineage>
</organism>
<dbReference type="EMBL" id="PVQB02000813">
    <property type="protein sequence ID" value="KAF4333579.1"/>
    <property type="molecule type" value="Genomic_DNA"/>
</dbReference>
<sequence>MSQNLQPKSRKTLERIRLADSIAKFGFDVMPCSFCKAKGLRYKMIERSSRCSECTRRGRSCDASGVAIAHLPRLNRESDRLEQAEEEAEEKLLKAQQEVNEAIARLSRIRRQKRILRERGIQSIVDGMNSSAGDLIAQEEDAAVLDVQSFGGTDVIN</sequence>
<gene>
    <name evidence="2" type="ORF">FBEOM_12606</name>
</gene>
<name>A0A9P5A7D1_9HYPO</name>
<evidence type="ECO:0000256" key="1">
    <source>
        <dbReference type="SAM" id="Coils"/>
    </source>
</evidence>
<comment type="caution">
    <text evidence="2">The sequence shown here is derived from an EMBL/GenBank/DDBJ whole genome shotgun (WGS) entry which is preliminary data.</text>
</comment>
<evidence type="ECO:0000313" key="2">
    <source>
        <dbReference type="EMBL" id="KAF4333579.1"/>
    </source>
</evidence>
<protein>
    <submittedName>
        <fullName evidence="2">Uncharacterized protein</fullName>
    </submittedName>
</protein>
<feature type="coiled-coil region" evidence="1">
    <location>
        <begin position="71"/>
        <end position="119"/>
    </location>
</feature>
<keyword evidence="3" id="KW-1185">Reference proteome</keyword>
<evidence type="ECO:0000313" key="3">
    <source>
        <dbReference type="Proteomes" id="UP000730481"/>
    </source>
</evidence>
<proteinExistence type="predicted"/>
<dbReference type="Proteomes" id="UP000730481">
    <property type="component" value="Unassembled WGS sequence"/>
</dbReference>